<feature type="transmembrane region" description="Helical" evidence="2">
    <location>
        <begin position="677"/>
        <end position="697"/>
    </location>
</feature>
<keyword evidence="2" id="KW-1133">Transmembrane helix</keyword>
<feature type="compositionally biased region" description="Basic and acidic residues" evidence="1">
    <location>
        <begin position="637"/>
        <end position="658"/>
    </location>
</feature>
<keyword evidence="2" id="KW-0472">Membrane</keyword>
<organism evidence="3 4">
    <name type="scientific">Theileria equi strain WA</name>
    <dbReference type="NCBI Taxonomy" id="1537102"/>
    <lineage>
        <taxon>Eukaryota</taxon>
        <taxon>Sar</taxon>
        <taxon>Alveolata</taxon>
        <taxon>Apicomplexa</taxon>
        <taxon>Aconoidasida</taxon>
        <taxon>Piroplasmida</taxon>
        <taxon>Theileriidae</taxon>
        <taxon>Theileria</taxon>
    </lineage>
</organism>
<sequence length="714" mass="80764">MSREILDIDPDKWNTQTSQISGSKDNHTLSPYFKYEYSNISGRSSLKLVSLQYKDQKLQISLPSTLISKVATYFTKDNERLLALYIETTTKHIYYTNKDSSKPITKDSLFDYFLTKYGNTLRTTNIKTILDSVHAKKSLDYDNLSEEIRKKLWRGNDIYFDLSQKPTNNVQNAEYLSEVTGVKVIIKKTITPNNKFLEVNHAPKVTGSSFHIRGFSNSSNENVRVNDDFPYDLLKKFTVYYSLTDSTYIDPLLVVLTPENLTGDPMYVSSKYLISKHNDNVQWEMCRVKDGFVVDHAIEEILKNIQENTKLNLEKNPDLKEKLKDITYDLFIDLTRNFDKNEGQYTSDDKQIPYRKIVSTGYSFISHAETFNGFTVKEIKTRETTIKHPTIPINARIRKLCVFYSGTSETTDPLLIYFLERSGNAKWIYRYLGDKEWKILSAGAPSSYTDSKRILELLNEYSVSSVMVDLSNTGGSYIPDGNTLTFKVTSTEDPPNSGFWKFKHTSATGQTFQVKSVKHTEKTQLSGISSSGPLDSVSAYYYGGSTPADLTRLLLIELSSSGGGRHKYFHRETKDAHTWSEYHGSGGGSKLEDIKKTLDDLKKVQFPQEKQEEYEPPQTTGSSRSNSQFHTPGNTDPKNEKSRNEHDESSDKEERFLGGRDNLSTSSKDSSDSSGSAIAGGIVGGLACLCILGVLIWKVGPSMRVFILSRNPPL</sequence>
<keyword evidence="2" id="KW-0812">Transmembrane</keyword>
<dbReference type="KEGG" id="beq:BEWA_049680"/>
<dbReference type="RefSeq" id="XP_004831953.1">
    <property type="nucleotide sequence ID" value="XM_004831896.1"/>
</dbReference>
<feature type="compositionally biased region" description="Polar residues" evidence="1">
    <location>
        <begin position="619"/>
        <end position="636"/>
    </location>
</feature>
<dbReference type="Proteomes" id="UP000031512">
    <property type="component" value="Unassembled WGS sequence"/>
</dbReference>
<feature type="region of interest" description="Disordered" evidence="1">
    <location>
        <begin position="605"/>
        <end position="676"/>
    </location>
</feature>
<evidence type="ECO:0000256" key="1">
    <source>
        <dbReference type="SAM" id="MobiDB-lite"/>
    </source>
</evidence>
<dbReference type="EMBL" id="ACOU01000007">
    <property type="protein sequence ID" value="EKX72501.1"/>
    <property type="molecule type" value="Genomic_DNA"/>
</dbReference>
<proteinExistence type="predicted"/>
<reference evidence="3 4" key="1">
    <citation type="journal article" date="2012" name="BMC Genomics">
        <title>Comparative genomic analysis and phylogenetic position of Theileria equi.</title>
        <authorList>
            <person name="Kappmeyer L.S."/>
            <person name="Thiagarajan M."/>
            <person name="Herndon D.R."/>
            <person name="Ramsay J.D."/>
            <person name="Caler E."/>
            <person name="Djikeng A."/>
            <person name="Gillespie J.J."/>
            <person name="Lau A.O."/>
            <person name="Roalson E.H."/>
            <person name="Silva J.C."/>
            <person name="Silva M.G."/>
            <person name="Suarez C.E."/>
            <person name="Ueti M.W."/>
            <person name="Nene V.M."/>
            <person name="Mealey R.H."/>
            <person name="Knowles D.P."/>
            <person name="Brayton K.A."/>
        </authorList>
    </citation>
    <scope>NUCLEOTIDE SEQUENCE [LARGE SCALE GENOMIC DNA]</scope>
    <source>
        <strain evidence="3 4">WA</strain>
    </source>
</reference>
<feature type="compositionally biased region" description="Low complexity" evidence="1">
    <location>
        <begin position="666"/>
        <end position="676"/>
    </location>
</feature>
<dbReference type="VEuPathDB" id="PiroplasmaDB:BEWA_049680"/>
<evidence type="ECO:0000313" key="3">
    <source>
        <dbReference type="EMBL" id="EKX72501.1"/>
    </source>
</evidence>
<dbReference type="AlphaFoldDB" id="L1LAZ6"/>
<evidence type="ECO:0000256" key="2">
    <source>
        <dbReference type="SAM" id="Phobius"/>
    </source>
</evidence>
<dbReference type="GeneID" id="15805193"/>
<comment type="caution">
    <text evidence="3">The sequence shown here is derived from an EMBL/GenBank/DDBJ whole genome shotgun (WGS) entry which is preliminary data.</text>
</comment>
<accession>L1LAZ6</accession>
<gene>
    <name evidence="3" type="ORF">BEWA_049680</name>
</gene>
<name>L1LAZ6_THEEQ</name>
<protein>
    <submittedName>
        <fullName evidence="3">Uncharacterized protein</fullName>
    </submittedName>
</protein>
<evidence type="ECO:0000313" key="4">
    <source>
        <dbReference type="Proteomes" id="UP000031512"/>
    </source>
</evidence>
<keyword evidence="4" id="KW-1185">Reference proteome</keyword>